<dbReference type="PANTHER" id="PTHR33055">
    <property type="entry name" value="TRANSPOSASE FOR INSERTION SEQUENCE ELEMENT IS1111A"/>
    <property type="match status" value="1"/>
</dbReference>
<feature type="domain" description="Transposase IS116/IS110/IS902 C-terminal" evidence="3">
    <location>
        <begin position="198"/>
        <end position="279"/>
    </location>
</feature>
<evidence type="ECO:0000256" key="1">
    <source>
        <dbReference type="SAM" id="Coils"/>
    </source>
</evidence>
<dbReference type="RefSeq" id="WP_055190082.1">
    <property type="nucleotide sequence ID" value="NZ_FPBS01000022.1"/>
</dbReference>
<dbReference type="Pfam" id="PF01548">
    <property type="entry name" value="DEDD_Tnp_IS110"/>
    <property type="match status" value="1"/>
</dbReference>
<gene>
    <name evidence="4" type="ORF">AKJ29_13205</name>
</gene>
<reference evidence="4 5" key="1">
    <citation type="submission" date="2015-09" db="EMBL/GenBank/DDBJ databases">
        <title>Draft genome sequence of Aliiroseovarius crassostreae CV919-312TSm, the causative agent of Roseovarius Oyster Disease (formerly Juvenile Oyster Disease).</title>
        <authorList>
            <person name="Kessner L."/>
            <person name="Spinard E."/>
            <person name="Nelson D."/>
        </authorList>
    </citation>
    <scope>NUCLEOTIDE SEQUENCE [LARGE SCALE GENOMIC DNA]</scope>
    <source>
        <strain evidence="4 5">CV919-312</strain>
    </source>
</reference>
<dbReference type="Proteomes" id="UP000050471">
    <property type="component" value="Unassembled WGS sequence"/>
</dbReference>
<dbReference type="GO" id="GO:0006313">
    <property type="term" value="P:DNA transposition"/>
    <property type="evidence" value="ECO:0007669"/>
    <property type="project" value="InterPro"/>
</dbReference>
<dbReference type="InterPro" id="IPR002525">
    <property type="entry name" value="Transp_IS110-like_N"/>
</dbReference>
<comment type="caution">
    <text evidence="4">The sequence shown here is derived from an EMBL/GenBank/DDBJ whole genome shotgun (WGS) entry which is preliminary data.</text>
</comment>
<sequence>MSISTQSEPERIIAFEVSKASLTVHLMPEDQQVVIANTPKTINKLLRTFDNLETSFAICEASGGYERNVLACCADASLPVHRAHGTRTRNFARFLGLVSKTDSIDARMLALFAQKSDGLRLWQPTEPEAEELRALRRRRDDLAKILRVEQNRLEHASVKTVRLSLQRHVRSMTREMAGLDKQIAELVAARPAFKRKAELMQSIKGIGPKTASACLAYLPELGSLTKGEAAAIVGLAPYAKDSGTYQGRRHVAGGRKDMRASLYMAALSALRSNPAIRDFAAKLKARGKPSKVILTAIMRKLIVIMNAVLKEGQASNRYGAA</sequence>
<evidence type="ECO:0000259" key="2">
    <source>
        <dbReference type="Pfam" id="PF01548"/>
    </source>
</evidence>
<evidence type="ECO:0000313" key="5">
    <source>
        <dbReference type="Proteomes" id="UP000050471"/>
    </source>
</evidence>
<evidence type="ECO:0000313" key="4">
    <source>
        <dbReference type="EMBL" id="KPN63586.1"/>
    </source>
</evidence>
<keyword evidence="5" id="KW-1185">Reference proteome</keyword>
<dbReference type="Pfam" id="PF02371">
    <property type="entry name" value="Transposase_20"/>
    <property type="match status" value="1"/>
</dbReference>
<dbReference type="AlphaFoldDB" id="A0A0P7I385"/>
<dbReference type="GO" id="GO:0003677">
    <property type="term" value="F:DNA binding"/>
    <property type="evidence" value="ECO:0007669"/>
    <property type="project" value="InterPro"/>
</dbReference>
<dbReference type="OrthoDB" id="8261795at2"/>
<evidence type="ECO:0000259" key="3">
    <source>
        <dbReference type="Pfam" id="PF02371"/>
    </source>
</evidence>
<feature type="coiled-coil region" evidence="1">
    <location>
        <begin position="132"/>
        <end position="189"/>
    </location>
</feature>
<proteinExistence type="predicted"/>
<accession>A0A0P7I385</accession>
<organism evidence="4 5">
    <name type="scientific">Aliiroseovarius crassostreae</name>
    <dbReference type="NCBI Taxonomy" id="154981"/>
    <lineage>
        <taxon>Bacteria</taxon>
        <taxon>Pseudomonadati</taxon>
        <taxon>Pseudomonadota</taxon>
        <taxon>Alphaproteobacteria</taxon>
        <taxon>Rhodobacterales</taxon>
        <taxon>Paracoccaceae</taxon>
        <taxon>Aliiroseovarius</taxon>
    </lineage>
</organism>
<dbReference type="PANTHER" id="PTHR33055:SF13">
    <property type="entry name" value="TRANSPOSASE"/>
    <property type="match status" value="1"/>
</dbReference>
<protein>
    <submittedName>
        <fullName evidence="4">Uncharacterized protein</fullName>
    </submittedName>
</protein>
<name>A0A0P7I385_9RHOB</name>
<keyword evidence="1" id="KW-0175">Coiled coil</keyword>
<dbReference type="GO" id="GO:0004803">
    <property type="term" value="F:transposase activity"/>
    <property type="evidence" value="ECO:0007669"/>
    <property type="project" value="InterPro"/>
</dbReference>
<dbReference type="InterPro" id="IPR003346">
    <property type="entry name" value="Transposase_20"/>
</dbReference>
<feature type="domain" description="Transposase IS110-like N-terminal" evidence="2">
    <location>
        <begin position="17"/>
        <end position="155"/>
    </location>
</feature>
<dbReference type="EMBL" id="LKBA01000006">
    <property type="protein sequence ID" value="KPN63586.1"/>
    <property type="molecule type" value="Genomic_DNA"/>
</dbReference>
<dbReference type="InterPro" id="IPR047650">
    <property type="entry name" value="Transpos_IS110"/>
</dbReference>